<name>A0ABQ9WIA3_SAGOE</name>
<feature type="region of interest" description="Disordered" evidence="1">
    <location>
        <begin position="95"/>
        <end position="114"/>
    </location>
</feature>
<proteinExistence type="predicted"/>
<evidence type="ECO:0000313" key="3">
    <source>
        <dbReference type="Proteomes" id="UP001266305"/>
    </source>
</evidence>
<sequence>MSQECRPSCQPPREMGELALSSAVSLPKGLWEALPPPRLHLSTLPFQSLIPHALQPLWPSLHSSSNPKQACLLFLQITPSICPLHSYLQLPRPPCGPLPPPQQRAPLTGQEAATTPGVLPSSCFPSTSAPFLPSPSLHQQSGSLTTPLSKVLANWLAHPSKAACVLASPYVGHCGHLLTRPHSSRSLFN</sequence>
<protein>
    <submittedName>
        <fullName evidence="2">Uncharacterized protein</fullName>
    </submittedName>
</protein>
<dbReference type="Proteomes" id="UP001266305">
    <property type="component" value="Unassembled WGS sequence"/>
</dbReference>
<keyword evidence="3" id="KW-1185">Reference proteome</keyword>
<organism evidence="2 3">
    <name type="scientific">Saguinus oedipus</name>
    <name type="common">Cotton-top tamarin</name>
    <name type="synonym">Oedipomidas oedipus</name>
    <dbReference type="NCBI Taxonomy" id="9490"/>
    <lineage>
        <taxon>Eukaryota</taxon>
        <taxon>Metazoa</taxon>
        <taxon>Chordata</taxon>
        <taxon>Craniata</taxon>
        <taxon>Vertebrata</taxon>
        <taxon>Euteleostomi</taxon>
        <taxon>Mammalia</taxon>
        <taxon>Eutheria</taxon>
        <taxon>Euarchontoglires</taxon>
        <taxon>Primates</taxon>
        <taxon>Haplorrhini</taxon>
        <taxon>Platyrrhini</taxon>
        <taxon>Cebidae</taxon>
        <taxon>Callitrichinae</taxon>
        <taxon>Saguinus</taxon>
    </lineage>
</organism>
<accession>A0ABQ9WIA3</accession>
<dbReference type="EMBL" id="JASSZA010000001">
    <property type="protein sequence ID" value="KAK2121391.1"/>
    <property type="molecule type" value="Genomic_DNA"/>
</dbReference>
<evidence type="ECO:0000313" key="2">
    <source>
        <dbReference type="EMBL" id="KAK2121391.1"/>
    </source>
</evidence>
<comment type="caution">
    <text evidence="2">The sequence shown here is derived from an EMBL/GenBank/DDBJ whole genome shotgun (WGS) entry which is preliminary data.</text>
</comment>
<gene>
    <name evidence="2" type="ORF">P7K49_002777</name>
</gene>
<reference evidence="2 3" key="1">
    <citation type="submission" date="2023-05" db="EMBL/GenBank/DDBJ databases">
        <title>B98-5 Cell Line De Novo Hybrid Assembly: An Optical Mapping Approach.</title>
        <authorList>
            <person name="Kananen K."/>
            <person name="Auerbach J.A."/>
            <person name="Kautto E."/>
            <person name="Blachly J.S."/>
        </authorList>
    </citation>
    <scope>NUCLEOTIDE SEQUENCE [LARGE SCALE GENOMIC DNA]</scope>
    <source>
        <strain evidence="2">B95-8</strain>
        <tissue evidence="2">Cell line</tissue>
    </source>
</reference>
<evidence type="ECO:0000256" key="1">
    <source>
        <dbReference type="SAM" id="MobiDB-lite"/>
    </source>
</evidence>